<proteinExistence type="predicted"/>
<accession>A0A453IWV5</accession>
<dbReference type="Gramene" id="AET4Gv20710300.23">
    <property type="protein sequence ID" value="AET4Gv20710300.23"/>
    <property type="gene ID" value="AET4Gv20710300"/>
</dbReference>
<sequence length="178" mass="19614">MSNVSSPVISLQEFHALKKRCGRQVGEKYTCFVAVKNDDVTRTVVNSVVGTVDLCVRHPLHGETYPAEPGNTPFYSRIYQPDQPKFGYLTNVCVAKYARRQGIASNMLLLAIDAARLDGKALGLSGIVKPQIIVVHLLIPSPLIVGAESIYIHVHKDNLPARRLYDHVGFKMVDMDGA</sequence>
<dbReference type="InterPro" id="IPR000182">
    <property type="entry name" value="GNAT_dom"/>
</dbReference>
<reference evidence="3" key="1">
    <citation type="journal article" date="2014" name="Science">
        <title>Ancient hybridizations among the ancestral genomes of bread wheat.</title>
        <authorList>
            <consortium name="International Wheat Genome Sequencing Consortium,"/>
            <person name="Marcussen T."/>
            <person name="Sandve S.R."/>
            <person name="Heier L."/>
            <person name="Spannagl M."/>
            <person name="Pfeifer M."/>
            <person name="Jakobsen K.S."/>
            <person name="Wulff B.B."/>
            <person name="Steuernagel B."/>
            <person name="Mayer K.F."/>
            <person name="Olsen O.A."/>
        </authorList>
    </citation>
    <scope>NUCLEOTIDE SEQUENCE [LARGE SCALE GENOMIC DNA]</scope>
    <source>
        <strain evidence="3">cv. AL8/78</strain>
    </source>
</reference>
<reference evidence="2" key="3">
    <citation type="journal article" date="2017" name="Nature">
        <title>Genome sequence of the progenitor of the wheat D genome Aegilops tauschii.</title>
        <authorList>
            <person name="Luo M.C."/>
            <person name="Gu Y.Q."/>
            <person name="Puiu D."/>
            <person name="Wang H."/>
            <person name="Twardziok S.O."/>
            <person name="Deal K.R."/>
            <person name="Huo N."/>
            <person name="Zhu T."/>
            <person name="Wang L."/>
            <person name="Wang Y."/>
            <person name="McGuire P.E."/>
            <person name="Liu S."/>
            <person name="Long H."/>
            <person name="Ramasamy R.K."/>
            <person name="Rodriguez J.C."/>
            <person name="Van S.L."/>
            <person name="Yuan L."/>
            <person name="Wang Z."/>
            <person name="Xia Z."/>
            <person name="Xiao L."/>
            <person name="Anderson O.D."/>
            <person name="Ouyang S."/>
            <person name="Liang Y."/>
            <person name="Zimin A.V."/>
            <person name="Pertea G."/>
            <person name="Qi P."/>
            <person name="Bennetzen J.L."/>
            <person name="Dai X."/>
            <person name="Dawson M.W."/>
            <person name="Muller H.G."/>
            <person name="Kugler K."/>
            <person name="Rivarola-Duarte L."/>
            <person name="Spannagl M."/>
            <person name="Mayer K.F.X."/>
            <person name="Lu F.H."/>
            <person name="Bevan M.W."/>
            <person name="Leroy P."/>
            <person name="Li P."/>
            <person name="You F.M."/>
            <person name="Sun Q."/>
            <person name="Liu Z."/>
            <person name="Lyons E."/>
            <person name="Wicker T."/>
            <person name="Salzberg S.L."/>
            <person name="Devos K.M."/>
            <person name="Dvorak J."/>
        </authorList>
    </citation>
    <scope>NUCLEOTIDE SEQUENCE [LARGE SCALE GENOMIC DNA]</scope>
    <source>
        <strain evidence="2">cv. AL8/78</strain>
    </source>
</reference>
<dbReference type="SUPFAM" id="SSF55729">
    <property type="entry name" value="Acyl-CoA N-acyltransferases (Nat)"/>
    <property type="match status" value="1"/>
</dbReference>
<name>A0A453IWV5_AEGTS</name>
<dbReference type="EnsemblPlants" id="AET4Gv20710300.23">
    <property type="protein sequence ID" value="AET4Gv20710300.23"/>
    <property type="gene ID" value="AET4Gv20710300"/>
</dbReference>
<dbReference type="CDD" id="cd04301">
    <property type="entry name" value="NAT_SF"/>
    <property type="match status" value="1"/>
</dbReference>
<dbReference type="Gene3D" id="3.40.630.30">
    <property type="match status" value="1"/>
</dbReference>
<dbReference type="Proteomes" id="UP000015105">
    <property type="component" value="Chromosome 4D"/>
</dbReference>
<dbReference type="InterPro" id="IPR016181">
    <property type="entry name" value="Acyl_CoA_acyltransferase"/>
</dbReference>
<protein>
    <recommendedName>
        <fullName evidence="1">N-acetyltransferase domain-containing protein</fullName>
    </recommendedName>
</protein>
<evidence type="ECO:0000313" key="2">
    <source>
        <dbReference type="EnsemblPlants" id="AET4Gv20710300.23"/>
    </source>
</evidence>
<feature type="domain" description="N-acetyltransferase" evidence="1">
    <location>
        <begin position="1"/>
        <end position="178"/>
    </location>
</feature>
<dbReference type="AlphaFoldDB" id="A0A453IWV5"/>
<reference evidence="3" key="2">
    <citation type="journal article" date="2017" name="Nat. Plants">
        <title>The Aegilops tauschii genome reveals multiple impacts of transposons.</title>
        <authorList>
            <person name="Zhao G."/>
            <person name="Zou C."/>
            <person name="Li K."/>
            <person name="Wang K."/>
            <person name="Li T."/>
            <person name="Gao L."/>
            <person name="Zhang X."/>
            <person name="Wang H."/>
            <person name="Yang Z."/>
            <person name="Liu X."/>
            <person name="Jiang W."/>
            <person name="Mao L."/>
            <person name="Kong X."/>
            <person name="Jiao Y."/>
            <person name="Jia J."/>
        </authorList>
    </citation>
    <scope>NUCLEOTIDE SEQUENCE [LARGE SCALE GENOMIC DNA]</scope>
    <source>
        <strain evidence="3">cv. AL8/78</strain>
    </source>
</reference>
<dbReference type="PANTHER" id="PTHR47426:SF3">
    <property type="entry name" value="GCN5-RELATED N-ACETYLTRANSFERASE 6, CHLOROPLASTIC"/>
    <property type="match status" value="1"/>
</dbReference>
<organism evidence="2 3">
    <name type="scientific">Aegilops tauschii subsp. strangulata</name>
    <name type="common">Goatgrass</name>
    <dbReference type="NCBI Taxonomy" id="200361"/>
    <lineage>
        <taxon>Eukaryota</taxon>
        <taxon>Viridiplantae</taxon>
        <taxon>Streptophyta</taxon>
        <taxon>Embryophyta</taxon>
        <taxon>Tracheophyta</taxon>
        <taxon>Spermatophyta</taxon>
        <taxon>Magnoliopsida</taxon>
        <taxon>Liliopsida</taxon>
        <taxon>Poales</taxon>
        <taxon>Poaceae</taxon>
        <taxon>BOP clade</taxon>
        <taxon>Pooideae</taxon>
        <taxon>Triticodae</taxon>
        <taxon>Triticeae</taxon>
        <taxon>Triticinae</taxon>
        <taxon>Aegilops</taxon>
    </lineage>
</organism>
<reference evidence="2" key="4">
    <citation type="submission" date="2019-03" db="UniProtKB">
        <authorList>
            <consortium name="EnsemblPlants"/>
        </authorList>
    </citation>
    <scope>IDENTIFICATION</scope>
</reference>
<dbReference type="Pfam" id="PF00583">
    <property type="entry name" value="Acetyltransf_1"/>
    <property type="match status" value="1"/>
</dbReference>
<evidence type="ECO:0000259" key="1">
    <source>
        <dbReference type="PROSITE" id="PS51186"/>
    </source>
</evidence>
<dbReference type="PROSITE" id="PS51186">
    <property type="entry name" value="GNAT"/>
    <property type="match status" value="1"/>
</dbReference>
<dbReference type="PANTHER" id="PTHR47426">
    <property type="entry name" value="ACYL-COA N-ACYLTRANSFERASES (NAT) SUPERFAMILY PROTEIN"/>
    <property type="match status" value="1"/>
</dbReference>
<keyword evidence="3" id="KW-1185">Reference proteome</keyword>
<reference evidence="2" key="5">
    <citation type="journal article" date="2021" name="G3 (Bethesda)">
        <title>Aegilops tauschii genome assembly Aet v5.0 features greater sequence contiguity and improved annotation.</title>
        <authorList>
            <person name="Wang L."/>
            <person name="Zhu T."/>
            <person name="Rodriguez J.C."/>
            <person name="Deal K.R."/>
            <person name="Dubcovsky J."/>
            <person name="McGuire P.E."/>
            <person name="Lux T."/>
            <person name="Spannagl M."/>
            <person name="Mayer K.F.X."/>
            <person name="Baldrich P."/>
            <person name="Meyers B.C."/>
            <person name="Huo N."/>
            <person name="Gu Y.Q."/>
            <person name="Zhou H."/>
            <person name="Devos K.M."/>
            <person name="Bennetzen J.L."/>
            <person name="Unver T."/>
            <person name="Budak H."/>
            <person name="Gulick P.J."/>
            <person name="Galiba G."/>
            <person name="Kalapos B."/>
            <person name="Nelson D.R."/>
            <person name="Li P."/>
            <person name="You F.M."/>
            <person name="Luo M.C."/>
            <person name="Dvorak J."/>
        </authorList>
    </citation>
    <scope>NUCLEOTIDE SEQUENCE [LARGE SCALE GENOMIC DNA]</scope>
    <source>
        <strain evidence="2">cv. AL8/78</strain>
    </source>
</reference>
<evidence type="ECO:0000313" key="3">
    <source>
        <dbReference type="Proteomes" id="UP000015105"/>
    </source>
</evidence>
<dbReference type="GO" id="GO:0016747">
    <property type="term" value="F:acyltransferase activity, transferring groups other than amino-acyl groups"/>
    <property type="evidence" value="ECO:0007669"/>
    <property type="project" value="InterPro"/>
</dbReference>